<keyword evidence="3" id="KW-1185">Reference proteome</keyword>
<reference evidence="2 3" key="1">
    <citation type="submission" date="2020-05" db="EMBL/GenBank/DDBJ databases">
        <title>Identification and distribution of gene clusters putatively required for synthesis of sphingolipid metabolism inhibitors in phylogenetically diverse species of the filamentous fungus Fusarium.</title>
        <authorList>
            <person name="Kim H.-S."/>
            <person name="Busman M."/>
            <person name="Brown D.W."/>
            <person name="Divon H."/>
            <person name="Uhlig S."/>
            <person name="Proctor R.H."/>
        </authorList>
    </citation>
    <scope>NUCLEOTIDE SEQUENCE [LARGE SCALE GENOMIC DNA]</scope>
    <source>
        <strain evidence="2 3">NRRL 53147</strain>
    </source>
</reference>
<gene>
    <name evidence="2" type="ORF">FMEXI_2370</name>
</gene>
<evidence type="ECO:0000256" key="1">
    <source>
        <dbReference type="SAM" id="MobiDB-lite"/>
    </source>
</evidence>
<sequence>MSEINPQISTAAVVAWRSRDTLKYLAEPDPKRRNLTFRTRSDKDSSFFEIFLAPVPQPVRNKLISQVLGFDFKLNENVTVLIPLQTKEQPMQGRTQSGVVLNNVREISHVASLSVYIDYSASCEAQLNSIRNAPNKGCYRSACNRQLDLQSLYNGQGAQIARFCTEPGQVPRTQLEQLPAYDEVASSSSNTAAQKRKRPRVEPHGQESGRTSLEAEGLQALNERMAAFELRQTS</sequence>
<accession>A0A8H5JI07</accession>
<proteinExistence type="predicted"/>
<evidence type="ECO:0000313" key="3">
    <source>
        <dbReference type="Proteomes" id="UP000522262"/>
    </source>
</evidence>
<feature type="region of interest" description="Disordered" evidence="1">
    <location>
        <begin position="181"/>
        <end position="218"/>
    </location>
</feature>
<organism evidence="2 3">
    <name type="scientific">Fusarium mexicanum</name>
    <dbReference type="NCBI Taxonomy" id="751941"/>
    <lineage>
        <taxon>Eukaryota</taxon>
        <taxon>Fungi</taxon>
        <taxon>Dikarya</taxon>
        <taxon>Ascomycota</taxon>
        <taxon>Pezizomycotina</taxon>
        <taxon>Sordariomycetes</taxon>
        <taxon>Hypocreomycetidae</taxon>
        <taxon>Hypocreales</taxon>
        <taxon>Nectriaceae</taxon>
        <taxon>Fusarium</taxon>
        <taxon>Fusarium fujikuroi species complex</taxon>
    </lineage>
</organism>
<evidence type="ECO:0000313" key="2">
    <source>
        <dbReference type="EMBL" id="KAF5553531.1"/>
    </source>
</evidence>
<comment type="caution">
    <text evidence="2">The sequence shown here is derived from an EMBL/GenBank/DDBJ whole genome shotgun (WGS) entry which is preliminary data.</text>
</comment>
<dbReference type="AlphaFoldDB" id="A0A8H5JI07"/>
<dbReference type="EMBL" id="JAAOAM010000053">
    <property type="protein sequence ID" value="KAF5553531.1"/>
    <property type="molecule type" value="Genomic_DNA"/>
</dbReference>
<dbReference type="Proteomes" id="UP000522262">
    <property type="component" value="Unassembled WGS sequence"/>
</dbReference>
<name>A0A8H5JI07_9HYPO</name>
<protein>
    <submittedName>
        <fullName evidence="2">Uncharacterized protein</fullName>
    </submittedName>
</protein>